<dbReference type="OrthoDB" id="2675946at2759"/>
<organism evidence="3 4">
    <name type="scientific">Piloderma croceum (strain F 1598)</name>
    <dbReference type="NCBI Taxonomy" id="765440"/>
    <lineage>
        <taxon>Eukaryota</taxon>
        <taxon>Fungi</taxon>
        <taxon>Dikarya</taxon>
        <taxon>Basidiomycota</taxon>
        <taxon>Agaricomycotina</taxon>
        <taxon>Agaricomycetes</taxon>
        <taxon>Agaricomycetidae</taxon>
        <taxon>Atheliales</taxon>
        <taxon>Atheliaceae</taxon>
        <taxon>Piloderma</taxon>
    </lineage>
</organism>
<accession>A0A0C3BLE6</accession>
<name>A0A0C3BLE6_PILCF</name>
<feature type="region of interest" description="Disordered" evidence="1">
    <location>
        <begin position="971"/>
        <end position="1029"/>
    </location>
</feature>
<dbReference type="InterPro" id="IPR031872">
    <property type="entry name" value="NDC10_II"/>
</dbReference>
<gene>
    <name evidence="3" type="ORF">PILCRDRAFT_3783</name>
</gene>
<keyword evidence="4" id="KW-1185">Reference proteome</keyword>
<evidence type="ECO:0000256" key="1">
    <source>
        <dbReference type="SAM" id="MobiDB-lite"/>
    </source>
</evidence>
<dbReference type="Proteomes" id="UP000054166">
    <property type="component" value="Unassembled WGS sequence"/>
</dbReference>
<reference evidence="4" key="2">
    <citation type="submission" date="2015-01" db="EMBL/GenBank/DDBJ databases">
        <title>Evolutionary Origins and Diversification of the Mycorrhizal Mutualists.</title>
        <authorList>
            <consortium name="DOE Joint Genome Institute"/>
            <consortium name="Mycorrhizal Genomics Consortium"/>
            <person name="Kohler A."/>
            <person name="Kuo A."/>
            <person name="Nagy L.G."/>
            <person name="Floudas D."/>
            <person name="Copeland A."/>
            <person name="Barry K.W."/>
            <person name="Cichocki N."/>
            <person name="Veneault-Fourrey C."/>
            <person name="LaButti K."/>
            <person name="Lindquist E.A."/>
            <person name="Lipzen A."/>
            <person name="Lundell T."/>
            <person name="Morin E."/>
            <person name="Murat C."/>
            <person name="Riley R."/>
            <person name="Ohm R."/>
            <person name="Sun H."/>
            <person name="Tunlid A."/>
            <person name="Henrissat B."/>
            <person name="Grigoriev I.V."/>
            <person name="Hibbett D.S."/>
            <person name="Martin F."/>
        </authorList>
    </citation>
    <scope>NUCLEOTIDE SEQUENCE [LARGE SCALE GENOMIC DNA]</scope>
    <source>
        <strain evidence="4">F 1598</strain>
    </source>
</reference>
<feature type="region of interest" description="Disordered" evidence="1">
    <location>
        <begin position="139"/>
        <end position="162"/>
    </location>
</feature>
<dbReference type="InterPro" id="IPR038279">
    <property type="entry name" value="Ndc10_dom2_sf"/>
</dbReference>
<dbReference type="EMBL" id="KN832979">
    <property type="protein sequence ID" value="KIM87273.1"/>
    <property type="molecule type" value="Genomic_DNA"/>
</dbReference>
<reference evidence="3 4" key="1">
    <citation type="submission" date="2014-04" db="EMBL/GenBank/DDBJ databases">
        <authorList>
            <consortium name="DOE Joint Genome Institute"/>
            <person name="Kuo A."/>
            <person name="Tarkka M."/>
            <person name="Buscot F."/>
            <person name="Kohler A."/>
            <person name="Nagy L.G."/>
            <person name="Floudas D."/>
            <person name="Copeland A."/>
            <person name="Barry K.W."/>
            <person name="Cichocki N."/>
            <person name="Veneault-Fourrey C."/>
            <person name="LaButti K."/>
            <person name="Lindquist E.A."/>
            <person name="Lipzen A."/>
            <person name="Lundell T."/>
            <person name="Morin E."/>
            <person name="Murat C."/>
            <person name="Sun H."/>
            <person name="Tunlid A."/>
            <person name="Henrissat B."/>
            <person name="Grigoriev I.V."/>
            <person name="Hibbett D.S."/>
            <person name="Martin F."/>
            <person name="Nordberg H.P."/>
            <person name="Cantor M.N."/>
            <person name="Hua S.X."/>
        </authorList>
    </citation>
    <scope>NUCLEOTIDE SEQUENCE [LARGE SCALE GENOMIC DNA]</scope>
    <source>
        <strain evidence="3 4">F 1598</strain>
    </source>
</reference>
<dbReference type="Pfam" id="PF16787">
    <property type="entry name" value="NDC10_II"/>
    <property type="match status" value="1"/>
</dbReference>
<dbReference type="InParanoid" id="A0A0C3BLE6"/>
<proteinExistence type="predicted"/>
<feature type="domain" description="Ndc10" evidence="2">
    <location>
        <begin position="348"/>
        <end position="631"/>
    </location>
</feature>
<evidence type="ECO:0000259" key="2">
    <source>
        <dbReference type="Pfam" id="PF16787"/>
    </source>
</evidence>
<dbReference type="GO" id="GO:0003677">
    <property type="term" value="F:DNA binding"/>
    <property type="evidence" value="ECO:0007669"/>
    <property type="project" value="InterPro"/>
</dbReference>
<evidence type="ECO:0000313" key="4">
    <source>
        <dbReference type="Proteomes" id="UP000054166"/>
    </source>
</evidence>
<dbReference type="Gene3D" id="1.10.443.20">
    <property type="entry name" value="Centromere DNA-binding protein complex CBF3 subunit, domain 2"/>
    <property type="match status" value="1"/>
</dbReference>
<feature type="compositionally biased region" description="Pro residues" evidence="1">
    <location>
        <begin position="978"/>
        <end position="991"/>
    </location>
</feature>
<dbReference type="AlphaFoldDB" id="A0A0C3BLE6"/>
<sequence>MSSILNENIDPALRATGSQTIPPQPTTSPAVLPDGSLVLKRDFEAHLQTLKHKTTLRAACEELNISFAHRTTLTGFREKLVNHWYAQPTRSGLSLRIPSRDERASHFSNVSSNSSQTIPPICCQAEIDAADLTAQDMLQDSDSEGEEDDEGEGEDSWDLDDDDDFQRFQMTTRVAAAQCSEGNRRIGGMKTQTSTVKIWNLFLHETRLKLEIRDDIVDEHSLILFINWCGERPQLNRKFEYIPGTRIGASQIKKGFYGALRIRKQQDAANALLASTRPAATVYVWDLVKTRMREAIVRHRQGLIPGQDAPDIVANTFLDQTSEEQLKQIGYAFLSHRELQSTVMGHVTWTCQNASSNRGDDLRALKQCDLQPYKILHPNMETIIPTILGLQDEHKAIKNGMQTTINPTYTAFIAHRNPIMCPMGAITIYLHWLHDYYKLAEHVDIDWAQNSSWRKARFVFGASPTKLYTDSSLYNLYGHAYKQAGFESSMKAHYAHHMLGYRQARLGVDASQTSKLGWSKDTFADTYAPQLPKTAILGAHDYKVSEAYDNPWTQVRVPEPFLDLVYPQAEGIVAEIKGRKNLVGATKYWLMAIDLRVYLFQVIWMEAAAAIFQVLPRSPIFRLPALARSDVQAWMTNVYPSELACLQANAGSPVDLMRIQNEAMRQALEENRVQLRELRWELSAMRVSFDRRTAILSPAKAYSHQMYTGSASRVSGSGDWDPFVEQSSSPVASLSTAIIPTTPPQVRHDPPSIVDATTHALEDTGVYETEDHALQGFICPSPASPNSPRPQTQIDLCLPPVRAFHKPGEPNMCWPPILGQGSLQWPAVFSVIHQPALLWDCWKPSKTLDQMTVREVWECYNDGEPVFDVNGNQTGIKPPLRLVEQHWKAEWRGGPMNRQAWWRLKELPDWIDTQMNERGMTATAAVAELDAIKKTASTGSKPLGTNALKDHIKKLWVDAAKTAALTAAPVIPSVNQPTPNPPILPPTPSPSLSPTTSIQALPVASSGNPLKKRRGATYGGRAKSKKLQT</sequence>
<dbReference type="HOGENOM" id="CLU_005328_0_0_1"/>
<evidence type="ECO:0000313" key="3">
    <source>
        <dbReference type="EMBL" id="KIM87273.1"/>
    </source>
</evidence>
<protein>
    <recommendedName>
        <fullName evidence="2">Ndc10 domain-containing protein</fullName>
    </recommendedName>
</protein>